<evidence type="ECO:0000256" key="2">
    <source>
        <dbReference type="SAM" id="Coils"/>
    </source>
</evidence>
<evidence type="ECO:0000313" key="5">
    <source>
        <dbReference type="EMBL" id="CDY27680.1"/>
    </source>
</evidence>
<dbReference type="Pfam" id="PF07765">
    <property type="entry name" value="KIP1"/>
    <property type="match status" value="1"/>
</dbReference>
<dbReference type="AlphaFoldDB" id="A0A078GMA1"/>
<dbReference type="PaxDb" id="3708-A0A078GMA1"/>
<evidence type="ECO:0000259" key="4">
    <source>
        <dbReference type="PROSITE" id="PS51774"/>
    </source>
</evidence>
<keyword evidence="1 2" id="KW-0175">Coiled coil</keyword>
<dbReference type="OMA" id="ILETETC"/>
<gene>
    <name evidence="5" type="primary">BnaUnng00300D</name>
    <name evidence="5" type="ORF">GSBRNA2T00038457001</name>
</gene>
<dbReference type="STRING" id="3708.A0A078GMA1"/>
<feature type="coiled-coil region" evidence="2">
    <location>
        <begin position="157"/>
        <end position="240"/>
    </location>
</feature>
<sequence length="252" mass="28797">MRKHRFRETLKSFFEPHFDHEKGEMLKGTKSEMDKKVKKILGMVESGDMDEDKSKRQVVSELVNEFYNAYQTLYRKYDDLTGEIKKKVHGKGESSSSSSSDSDSDDSSKKTKRNGKVGKDVESVTDGQTEAANLEIADLKKKLATSVEEKAAVDSELEAALVKLKESEEIIRNLKLETEKLEGEKTTAMSDNRELHQKLEAAGKTETDLSQTLEDVKKERDQLQTEIDNGIKRFQEAEKKLWWNQQSNELKI</sequence>
<dbReference type="PROSITE" id="PS51774">
    <property type="entry name" value="NAB"/>
    <property type="match status" value="1"/>
</dbReference>
<proteinExistence type="predicted"/>
<dbReference type="EMBL" id="LK032208">
    <property type="protein sequence ID" value="CDY27680.1"/>
    <property type="molecule type" value="Genomic_DNA"/>
</dbReference>
<reference evidence="5" key="2">
    <citation type="submission" date="2014-06" db="EMBL/GenBank/DDBJ databases">
        <authorList>
            <person name="Genoscope - CEA"/>
        </authorList>
    </citation>
    <scope>NUCLEOTIDE SEQUENCE</scope>
</reference>
<name>A0A078GMA1_BRANA</name>
<organism evidence="5">
    <name type="scientific">Brassica napus</name>
    <name type="common">Rape</name>
    <dbReference type="NCBI Taxonomy" id="3708"/>
    <lineage>
        <taxon>Eukaryota</taxon>
        <taxon>Viridiplantae</taxon>
        <taxon>Streptophyta</taxon>
        <taxon>Embryophyta</taxon>
        <taxon>Tracheophyta</taxon>
        <taxon>Spermatophyta</taxon>
        <taxon>Magnoliopsida</taxon>
        <taxon>eudicotyledons</taxon>
        <taxon>Gunneridae</taxon>
        <taxon>Pentapetalae</taxon>
        <taxon>rosids</taxon>
        <taxon>malvids</taxon>
        <taxon>Brassicales</taxon>
        <taxon>Brassicaceae</taxon>
        <taxon>Brassiceae</taxon>
        <taxon>Brassica</taxon>
    </lineage>
</organism>
<feature type="region of interest" description="Disordered" evidence="3">
    <location>
        <begin position="86"/>
        <end position="132"/>
    </location>
</feature>
<dbReference type="PANTHER" id="PTHR47357:SF10">
    <property type="entry name" value="COP1-INTERACTIVE PROTEIN 1"/>
    <property type="match status" value="1"/>
</dbReference>
<dbReference type="GO" id="GO:0003779">
    <property type="term" value="F:actin binding"/>
    <property type="evidence" value="ECO:0007669"/>
    <property type="project" value="InterPro"/>
</dbReference>
<protein>
    <submittedName>
        <fullName evidence="5">BnaUnng00300D protein</fullName>
    </submittedName>
</protein>
<evidence type="ECO:0000256" key="3">
    <source>
        <dbReference type="SAM" id="MobiDB-lite"/>
    </source>
</evidence>
<accession>A0A078GMA1</accession>
<dbReference type="PANTHER" id="PTHR47357">
    <property type="entry name" value="COP1-INTERACTIVE PROTEIN 1"/>
    <property type="match status" value="1"/>
</dbReference>
<reference evidence="5" key="1">
    <citation type="journal article" date="2014" name="Science">
        <title>Plant genetics. Early allopolyploid evolution in the post-Neolithic Brassica napus oilseed genome.</title>
        <authorList>
            <person name="Chalhoub B."/>
            <person name="Denoeud F."/>
            <person name="Liu S."/>
            <person name="Parkin I.A."/>
            <person name="Tang H."/>
            <person name="Wang X."/>
            <person name="Chiquet J."/>
            <person name="Belcram H."/>
            <person name="Tong C."/>
            <person name="Samans B."/>
            <person name="Correa M."/>
            <person name="Da Silva C."/>
            <person name="Just J."/>
            <person name="Falentin C."/>
            <person name="Koh C.S."/>
            <person name="Le Clainche I."/>
            <person name="Bernard M."/>
            <person name="Bento P."/>
            <person name="Noel B."/>
            <person name="Labadie K."/>
            <person name="Alberti A."/>
            <person name="Charles M."/>
            <person name="Arnaud D."/>
            <person name="Guo H."/>
            <person name="Daviaud C."/>
            <person name="Alamery S."/>
            <person name="Jabbari K."/>
            <person name="Zhao M."/>
            <person name="Edger P.P."/>
            <person name="Chelaifa H."/>
            <person name="Tack D."/>
            <person name="Lassalle G."/>
            <person name="Mestiri I."/>
            <person name="Schnel N."/>
            <person name="Le Paslier M.C."/>
            <person name="Fan G."/>
            <person name="Renault V."/>
            <person name="Bayer P.E."/>
            <person name="Golicz A.A."/>
            <person name="Manoli S."/>
            <person name="Lee T.H."/>
            <person name="Thi V.H."/>
            <person name="Chalabi S."/>
            <person name="Hu Q."/>
            <person name="Fan C."/>
            <person name="Tollenaere R."/>
            <person name="Lu Y."/>
            <person name="Battail C."/>
            <person name="Shen J."/>
            <person name="Sidebottom C.H."/>
            <person name="Wang X."/>
            <person name="Canaguier A."/>
            <person name="Chauveau A."/>
            <person name="Berard A."/>
            <person name="Deniot G."/>
            <person name="Guan M."/>
            <person name="Liu Z."/>
            <person name="Sun F."/>
            <person name="Lim Y.P."/>
            <person name="Lyons E."/>
            <person name="Town C.D."/>
            <person name="Bancroft I."/>
            <person name="Wang X."/>
            <person name="Meng J."/>
            <person name="Ma J."/>
            <person name="Pires J.C."/>
            <person name="King G.J."/>
            <person name="Brunel D."/>
            <person name="Delourme R."/>
            <person name="Renard M."/>
            <person name="Aury J.M."/>
            <person name="Adams K.L."/>
            <person name="Batley J."/>
            <person name="Snowdon R.J."/>
            <person name="Tost J."/>
            <person name="Edwards D."/>
            <person name="Zhou Y."/>
            <person name="Hua W."/>
            <person name="Sharpe A.G."/>
            <person name="Paterson A.H."/>
            <person name="Guan C."/>
            <person name="Wincker P."/>
        </authorList>
    </citation>
    <scope>NUCLEOTIDE SEQUENCE [LARGE SCALE GENOMIC DNA]</scope>
</reference>
<feature type="domain" description="NAB" evidence="4">
    <location>
        <begin position="10"/>
        <end position="84"/>
    </location>
</feature>
<dbReference type="InterPro" id="IPR011684">
    <property type="entry name" value="NAB"/>
</dbReference>
<evidence type="ECO:0000256" key="1">
    <source>
        <dbReference type="ARBA" id="ARBA00023054"/>
    </source>
</evidence>
<dbReference type="Gramene" id="CDY27680">
    <property type="protein sequence ID" value="CDY27680"/>
    <property type="gene ID" value="GSBRNA2T00038457001"/>
</dbReference>